<feature type="region of interest" description="Disordered" evidence="8">
    <location>
        <begin position="1"/>
        <end position="137"/>
    </location>
</feature>
<feature type="compositionally biased region" description="Low complexity" evidence="8">
    <location>
        <begin position="809"/>
        <end position="832"/>
    </location>
</feature>
<dbReference type="InterPro" id="IPR014001">
    <property type="entry name" value="Helicase_ATP-bd"/>
</dbReference>
<dbReference type="PANTHER" id="PTHR24031">
    <property type="entry name" value="RNA HELICASE"/>
    <property type="match status" value="1"/>
</dbReference>
<dbReference type="InterPro" id="IPR000629">
    <property type="entry name" value="RNA-helicase_DEAD-box_CS"/>
</dbReference>
<dbReference type="InterPro" id="IPR011545">
    <property type="entry name" value="DEAD/DEAH_box_helicase_dom"/>
</dbReference>
<dbReference type="AlphaFoldDB" id="A0A835CXT8"/>
<reference evidence="12 13" key="1">
    <citation type="submission" date="2020-08" db="EMBL/GenBank/DDBJ databases">
        <title>Aphidius gifuensis genome sequencing and assembly.</title>
        <authorList>
            <person name="Du Z."/>
        </authorList>
    </citation>
    <scope>NUCLEOTIDE SEQUENCE [LARGE SCALE GENOMIC DNA]</scope>
    <source>
        <strain evidence="12">YNYX2018</strain>
        <tissue evidence="12">Adults</tissue>
    </source>
</reference>
<keyword evidence="5 7" id="KW-0694">RNA-binding</keyword>
<comment type="caution">
    <text evidence="12">The sequence shown here is derived from an EMBL/GenBank/DDBJ whole genome shotgun (WGS) entry which is preliminary data.</text>
</comment>
<dbReference type="CDD" id="cd17949">
    <property type="entry name" value="DEADc_DDX31"/>
    <property type="match status" value="1"/>
</dbReference>
<dbReference type="SMART" id="SM00490">
    <property type="entry name" value="HELICc"/>
    <property type="match status" value="1"/>
</dbReference>
<feature type="compositionally biased region" description="Low complexity" evidence="8">
    <location>
        <begin position="36"/>
        <end position="46"/>
    </location>
</feature>
<keyword evidence="1 7" id="KW-0547">Nucleotide-binding</keyword>
<name>A0A835CXT8_APHGI</name>
<evidence type="ECO:0000313" key="13">
    <source>
        <dbReference type="Proteomes" id="UP000639338"/>
    </source>
</evidence>
<dbReference type="PROSITE" id="PS00039">
    <property type="entry name" value="DEAD_ATP_HELICASE"/>
    <property type="match status" value="1"/>
</dbReference>
<feature type="domain" description="DEAD-box RNA helicase Q" evidence="11">
    <location>
        <begin position="179"/>
        <end position="208"/>
    </location>
</feature>
<dbReference type="OrthoDB" id="422663at2759"/>
<dbReference type="PROSITE" id="PS51192">
    <property type="entry name" value="HELICASE_ATP_BIND_1"/>
    <property type="match status" value="1"/>
</dbReference>
<organism evidence="12 13">
    <name type="scientific">Aphidius gifuensis</name>
    <name type="common">Parasitoid wasp</name>
    <dbReference type="NCBI Taxonomy" id="684658"/>
    <lineage>
        <taxon>Eukaryota</taxon>
        <taxon>Metazoa</taxon>
        <taxon>Ecdysozoa</taxon>
        <taxon>Arthropoda</taxon>
        <taxon>Hexapoda</taxon>
        <taxon>Insecta</taxon>
        <taxon>Pterygota</taxon>
        <taxon>Neoptera</taxon>
        <taxon>Endopterygota</taxon>
        <taxon>Hymenoptera</taxon>
        <taxon>Apocrita</taxon>
        <taxon>Ichneumonoidea</taxon>
        <taxon>Braconidae</taxon>
        <taxon>Aphidiinae</taxon>
        <taxon>Aphidius</taxon>
    </lineage>
</organism>
<dbReference type="Proteomes" id="UP000639338">
    <property type="component" value="Unassembled WGS sequence"/>
</dbReference>
<gene>
    <name evidence="12" type="ORF">HCN44_009171</name>
</gene>
<dbReference type="GO" id="GO:0005524">
    <property type="term" value="F:ATP binding"/>
    <property type="evidence" value="ECO:0007669"/>
    <property type="project" value="UniProtKB-UniRule"/>
</dbReference>
<feature type="domain" description="Helicase C-terminal" evidence="10">
    <location>
        <begin position="519"/>
        <end position="700"/>
    </location>
</feature>
<keyword evidence="2 7" id="KW-0378">Hydrolase</keyword>
<feature type="compositionally biased region" description="Polar residues" evidence="8">
    <location>
        <begin position="123"/>
        <end position="137"/>
    </location>
</feature>
<comment type="function">
    <text evidence="7">RNA helicase.</text>
</comment>
<evidence type="ECO:0000259" key="11">
    <source>
        <dbReference type="PROSITE" id="PS51195"/>
    </source>
</evidence>
<feature type="short sequence motif" description="Q motif" evidence="6">
    <location>
        <begin position="179"/>
        <end position="208"/>
    </location>
</feature>
<dbReference type="Pfam" id="PF00271">
    <property type="entry name" value="Helicase_C"/>
    <property type="match status" value="1"/>
</dbReference>
<dbReference type="GO" id="GO:0003723">
    <property type="term" value="F:RNA binding"/>
    <property type="evidence" value="ECO:0007669"/>
    <property type="project" value="UniProtKB-UniRule"/>
</dbReference>
<sequence>MDICINVSTGPPNASDIKKARSRLNPYKSAGKKTSLKGNNNSSGSKVRQKYLPIRPQKPGESPKPCTKLIHPDSANKSAPNNDKSPPNNDKSAPINDKSATTTDKSVDDSPDAPDTRPKHVNMSKNTPKFNDSGKVNNFKSNPHKSAGKISSLFGNNPDVPNIGQRLVKPVSELVFTKKNFDDLDIHPFMISNLKQNMEITNMTTVQQKAIPQILSGKDILVRSQTGSGKTLTYALPIVEFLHKIRPKLMRDSGLKALVIVPTRELALQTYECFLKLIKSFTWIVPGYLVGGEKRKAEKARLRRGCTILVATPGRLLDHIKHTEALKLNDVKYFVLDEADRMLDMGYEKDISEIVSALKNTDGSSSVSSNGYDPMLMLRQNKKTVFNDDNDDEEEKEEKIEVKDEVEEEKTSEIDEQKQEYHSGTDSDDETQELPMRNKKLIKKTSQVVEEEKIEATEVKKEISARQTILLSATLTNAVEKLAGLTMTNPIFVDAAEDNLKNVGGNIGDINEDLVVPQSVIQTYVVTPPKLRMVTLSAYIAGKCQDSGQHKMLVFVATQDMVDYYTEIMSSVLGKPQDADDEDSNPLVDVEFFKLHGSMSQKDRTDVFKTFRNARSGVLFCTDVAARGLDMPKVDTVIQYTGPLSARDYVHRIGRTARAGSAGTAIIFLTPPEIDFIRMLESRRIRIKQENMDDILDKLIGPLSRQNTVQAAATDLQNKFENLVIDNRKFHDKACRAYVSWVRFYSSYPRDMRDIFNRKELHLGHYAKSFALRDPPQKIGGIGKTLRETNSSKVEHNNRLSNERPSKRPPNQQQKQQQQQQSRGSGNSGNKSHLLKRSRMLNTSEYGDGLEPTKKSKKV</sequence>
<dbReference type="InterPro" id="IPR025313">
    <property type="entry name" value="SPB4-like_CTE"/>
</dbReference>
<feature type="compositionally biased region" description="Basic and acidic residues" evidence="8">
    <location>
        <begin position="397"/>
        <end position="425"/>
    </location>
</feature>
<dbReference type="EC" id="3.6.4.13" evidence="7"/>
<dbReference type="SMART" id="SM00487">
    <property type="entry name" value="DEXDc"/>
    <property type="match status" value="1"/>
</dbReference>
<evidence type="ECO:0000256" key="2">
    <source>
        <dbReference type="ARBA" id="ARBA00022801"/>
    </source>
</evidence>
<dbReference type="SUPFAM" id="SSF52540">
    <property type="entry name" value="P-loop containing nucleoside triphosphate hydrolases"/>
    <property type="match status" value="1"/>
</dbReference>
<dbReference type="GO" id="GO:0003724">
    <property type="term" value="F:RNA helicase activity"/>
    <property type="evidence" value="ECO:0007669"/>
    <property type="project" value="UniProtKB-EC"/>
</dbReference>
<evidence type="ECO:0000259" key="9">
    <source>
        <dbReference type="PROSITE" id="PS51192"/>
    </source>
</evidence>
<dbReference type="Pfam" id="PF13959">
    <property type="entry name" value="CTE_SPB4"/>
    <property type="match status" value="1"/>
</dbReference>
<dbReference type="GO" id="GO:0010468">
    <property type="term" value="P:regulation of gene expression"/>
    <property type="evidence" value="ECO:0007669"/>
    <property type="project" value="UniProtKB-ARBA"/>
</dbReference>
<proteinExistence type="inferred from homology"/>
<dbReference type="InterPro" id="IPR027417">
    <property type="entry name" value="P-loop_NTPase"/>
</dbReference>
<accession>A0A835CXT8</accession>
<keyword evidence="13" id="KW-1185">Reference proteome</keyword>
<comment type="similarity">
    <text evidence="7">Belongs to the DEAD box helicase family.</text>
</comment>
<feature type="region of interest" description="Disordered" evidence="8">
    <location>
        <begin position="777"/>
        <end position="859"/>
    </location>
</feature>
<evidence type="ECO:0000313" key="12">
    <source>
        <dbReference type="EMBL" id="KAF7997773.1"/>
    </source>
</evidence>
<dbReference type="InterPro" id="IPR014014">
    <property type="entry name" value="RNA_helicase_DEAD_Q_motif"/>
</dbReference>
<keyword evidence="3 7" id="KW-0347">Helicase</keyword>
<evidence type="ECO:0000256" key="4">
    <source>
        <dbReference type="ARBA" id="ARBA00022840"/>
    </source>
</evidence>
<dbReference type="Pfam" id="PF00270">
    <property type="entry name" value="DEAD"/>
    <property type="match status" value="1"/>
</dbReference>
<evidence type="ECO:0000259" key="10">
    <source>
        <dbReference type="PROSITE" id="PS51194"/>
    </source>
</evidence>
<evidence type="ECO:0000256" key="8">
    <source>
        <dbReference type="SAM" id="MobiDB-lite"/>
    </source>
</evidence>
<dbReference type="SMART" id="SM01178">
    <property type="entry name" value="DUF4217"/>
    <property type="match status" value="1"/>
</dbReference>
<comment type="catalytic activity">
    <reaction evidence="7">
        <text>ATP + H2O = ADP + phosphate + H(+)</text>
        <dbReference type="Rhea" id="RHEA:13065"/>
        <dbReference type="ChEBI" id="CHEBI:15377"/>
        <dbReference type="ChEBI" id="CHEBI:15378"/>
        <dbReference type="ChEBI" id="CHEBI:30616"/>
        <dbReference type="ChEBI" id="CHEBI:43474"/>
        <dbReference type="ChEBI" id="CHEBI:456216"/>
        <dbReference type="EC" id="3.6.4.13"/>
    </reaction>
</comment>
<dbReference type="PROSITE" id="PS51195">
    <property type="entry name" value="Q_MOTIF"/>
    <property type="match status" value="1"/>
</dbReference>
<evidence type="ECO:0000256" key="1">
    <source>
        <dbReference type="ARBA" id="ARBA00022741"/>
    </source>
</evidence>
<feature type="domain" description="Helicase ATP-binding" evidence="9">
    <location>
        <begin position="211"/>
        <end position="493"/>
    </location>
</feature>
<dbReference type="PROSITE" id="PS51194">
    <property type="entry name" value="HELICASE_CTER"/>
    <property type="match status" value="1"/>
</dbReference>
<protein>
    <recommendedName>
        <fullName evidence="7">ATP-dependent RNA helicase</fullName>
        <ecNumber evidence="7">3.6.4.13</ecNumber>
    </recommendedName>
</protein>
<keyword evidence="4 7" id="KW-0067">ATP-binding</keyword>
<evidence type="ECO:0000256" key="5">
    <source>
        <dbReference type="ARBA" id="ARBA00022884"/>
    </source>
</evidence>
<feature type="region of interest" description="Disordered" evidence="8">
    <location>
        <begin position="384"/>
        <end position="439"/>
    </location>
</feature>
<dbReference type="CDD" id="cd18787">
    <property type="entry name" value="SF2_C_DEAD"/>
    <property type="match status" value="1"/>
</dbReference>
<evidence type="ECO:0000256" key="3">
    <source>
        <dbReference type="ARBA" id="ARBA00022806"/>
    </source>
</evidence>
<dbReference type="InterPro" id="IPR001650">
    <property type="entry name" value="Helicase_C-like"/>
</dbReference>
<dbReference type="GO" id="GO:0016787">
    <property type="term" value="F:hydrolase activity"/>
    <property type="evidence" value="ECO:0007669"/>
    <property type="project" value="UniProtKB-KW"/>
</dbReference>
<dbReference type="EMBL" id="JACMRX010000001">
    <property type="protein sequence ID" value="KAF7997773.1"/>
    <property type="molecule type" value="Genomic_DNA"/>
</dbReference>
<evidence type="ECO:0000256" key="7">
    <source>
        <dbReference type="RuleBase" id="RU365068"/>
    </source>
</evidence>
<feature type="compositionally biased region" description="Low complexity" evidence="8">
    <location>
        <begin position="76"/>
        <end position="92"/>
    </location>
</feature>
<dbReference type="Gene3D" id="3.40.50.300">
    <property type="entry name" value="P-loop containing nucleotide triphosphate hydrolases"/>
    <property type="match status" value="2"/>
</dbReference>
<feature type="compositionally biased region" description="Polar residues" evidence="8">
    <location>
        <begin position="1"/>
        <end position="12"/>
    </location>
</feature>
<feature type="compositionally biased region" description="Basic and acidic residues" evidence="8">
    <location>
        <begin position="793"/>
        <end position="806"/>
    </location>
</feature>
<comment type="domain">
    <text evidence="7">The Q motif is unique to and characteristic of the DEAD box family of RNA helicases and controls ATP binding and hydrolysis.</text>
</comment>
<evidence type="ECO:0000256" key="6">
    <source>
        <dbReference type="PROSITE-ProRule" id="PRU00552"/>
    </source>
</evidence>